<keyword evidence="1" id="KW-0150">Chloroplast</keyword>
<evidence type="ECO:0000313" key="1">
    <source>
        <dbReference type="EMBL" id="SCW21873.1"/>
    </source>
</evidence>
<reference evidence="1" key="2">
    <citation type="submission" date="2016-10" db="EMBL/GenBank/DDBJ databases">
        <authorList>
            <person name="de Groot N.N."/>
        </authorList>
    </citation>
    <scope>NUCLEOTIDE SEQUENCE</scope>
    <source>
        <strain evidence="1">J.0167</strain>
    </source>
</reference>
<dbReference type="GO" id="GO:0042781">
    <property type="term" value="F:3'-tRNA processing endoribonuclease activity"/>
    <property type="evidence" value="ECO:0007669"/>
    <property type="project" value="TreeGrafter"/>
</dbReference>
<dbReference type="EMBL" id="LT622866">
    <property type="protein sequence ID" value="SCW21873.1"/>
    <property type="molecule type" value="Genomic_DNA"/>
</dbReference>
<dbReference type="InterPro" id="IPR036866">
    <property type="entry name" value="RibonucZ/Hydroxyglut_hydro"/>
</dbReference>
<gene>
    <name evidence="1" type="primary">rnz</name>
    <name evidence="1" type="ORF">J0167_19</name>
</gene>
<dbReference type="Gene3D" id="3.60.15.10">
    <property type="entry name" value="Ribonuclease Z/Hydroxyacylglutathione hydrolase-like"/>
    <property type="match status" value="1"/>
</dbReference>
<protein>
    <submittedName>
        <fullName evidence="1">Ribonuclease Z</fullName>
    </submittedName>
</protein>
<reference evidence="1" key="1">
    <citation type="submission" date="2016-10" db="EMBL/GenBank/DDBJ databases">
        <title>Chloroplast genomes as a tool to resolve red algal phylogenies: a case study in the Nemaliales.</title>
        <authorList>
            <person name="Costa J.F."/>
            <person name="Lin S.M."/>
            <person name="Macaya E.C."/>
            <person name="Fernandez-Garcia C."/>
            <person name="Verbruggen H."/>
        </authorList>
    </citation>
    <scope>NUCLEOTIDE SEQUENCE</scope>
    <source>
        <strain evidence="1">J.0167</strain>
    </source>
</reference>
<organism evidence="1">
    <name type="scientific">Helminthocladia australis</name>
    <dbReference type="NCBI Taxonomy" id="260093"/>
    <lineage>
        <taxon>Eukaryota</taxon>
        <taxon>Rhodophyta</taxon>
        <taxon>Florideophyceae</taxon>
        <taxon>Nemaliophycidae</taxon>
        <taxon>Nemaliales</taxon>
        <taxon>Liagoraceae</taxon>
        <taxon>Helminthocladia</taxon>
    </lineage>
</organism>
<dbReference type="SUPFAM" id="SSF56281">
    <property type="entry name" value="Metallo-hydrolase/oxidoreductase"/>
    <property type="match status" value="1"/>
</dbReference>
<name>A0A1G4NT68_9FLOR</name>
<proteinExistence type="predicted"/>
<keyword evidence="1" id="KW-0934">Plastid</keyword>
<dbReference type="AlphaFoldDB" id="A0A1G4NT68"/>
<dbReference type="PANTHER" id="PTHR46018">
    <property type="entry name" value="ZINC PHOSPHODIESTERASE ELAC PROTEIN 1"/>
    <property type="match status" value="1"/>
</dbReference>
<geneLocation type="chloroplast" evidence="1"/>
<accession>A0A1G4NT68</accession>
<dbReference type="PANTHER" id="PTHR46018:SF2">
    <property type="entry name" value="ZINC PHOSPHODIESTERASE ELAC PROTEIN 1"/>
    <property type="match status" value="1"/>
</dbReference>
<dbReference type="GeneID" id="29998241"/>
<dbReference type="RefSeq" id="YP_009313619.1">
    <property type="nucleotide sequence ID" value="NC_031658.1"/>
</dbReference>
<sequence>MHEVRKVVKLSSHLLIKCSQTGQVWLFNCPEGCQHRLSEHKIKIHQIEHIILTSLRTQDISGIIGLLSSLSLNNRVRSINLYGPKGLLEYINLARKYSHTTFRYNLKIRTYYYTCIHKFFPFHLLIYPLDQSSYQSTCNFIEQEKIGRFRSSKARLYGLEPGPLYGNLKLHKKYLLPDGTVLSGKHFTQKYCMGIKLLCSIDNYGFRVIHEVSRNNISTILEINR</sequence>